<feature type="signal peptide" evidence="2">
    <location>
        <begin position="1"/>
        <end position="20"/>
    </location>
</feature>
<dbReference type="RefSeq" id="WP_344235268.1">
    <property type="nucleotide sequence ID" value="NZ_BAAAPH010000013.1"/>
</dbReference>
<evidence type="ECO:0000313" key="4">
    <source>
        <dbReference type="Proteomes" id="UP001501705"/>
    </source>
</evidence>
<evidence type="ECO:0000256" key="1">
    <source>
        <dbReference type="SAM" id="MobiDB-lite"/>
    </source>
</evidence>
<keyword evidence="2" id="KW-0732">Signal</keyword>
<dbReference type="InterPro" id="IPR027304">
    <property type="entry name" value="Trigger_fact/SurA_dom_sf"/>
</dbReference>
<gene>
    <name evidence="3" type="ORF">GCM10009804_41700</name>
</gene>
<dbReference type="PROSITE" id="PS51257">
    <property type="entry name" value="PROKAR_LIPOPROTEIN"/>
    <property type="match status" value="1"/>
</dbReference>
<protein>
    <recommendedName>
        <fullName evidence="5">SurA-like protein</fullName>
    </recommendedName>
</protein>
<dbReference type="SUPFAM" id="SSF109998">
    <property type="entry name" value="Triger factor/SurA peptide-binding domain-like"/>
    <property type="match status" value="1"/>
</dbReference>
<feature type="compositionally biased region" description="Low complexity" evidence="1">
    <location>
        <begin position="199"/>
        <end position="212"/>
    </location>
</feature>
<evidence type="ECO:0000256" key="2">
    <source>
        <dbReference type="SAM" id="SignalP"/>
    </source>
</evidence>
<dbReference type="EMBL" id="BAAAPH010000013">
    <property type="protein sequence ID" value="GAA1580745.1"/>
    <property type="molecule type" value="Genomic_DNA"/>
</dbReference>
<feature type="region of interest" description="Disordered" evidence="1">
    <location>
        <begin position="187"/>
        <end position="212"/>
    </location>
</feature>
<evidence type="ECO:0008006" key="5">
    <source>
        <dbReference type="Google" id="ProtNLM"/>
    </source>
</evidence>
<sequence>MSRGRKLGALGAAVATVLLAGGCAAGTHPGAAAMVGGTEISIGDVDKTAQAVTTALGQTYSTTAALSDMVSNVLVEKIQQQKSITVTPAETAVAAKAVVGGDQQTYEKFQADSVARDFLNQVGTAAIVTAKLGGGTVEDLQNQAKLQQGGVALREASKGVDVTIAPRFGQWTDGRIDTAISGSLSVLSPQTAAEKKASQQPQQQQQPQQGQG</sequence>
<keyword evidence="4" id="KW-1185">Reference proteome</keyword>
<accession>A0ABN2DML6</accession>
<proteinExistence type="predicted"/>
<name>A0ABN2DML6_9ACTN</name>
<organism evidence="3 4">
    <name type="scientific">Kribbella hippodromi</name>
    <dbReference type="NCBI Taxonomy" id="434347"/>
    <lineage>
        <taxon>Bacteria</taxon>
        <taxon>Bacillati</taxon>
        <taxon>Actinomycetota</taxon>
        <taxon>Actinomycetes</taxon>
        <taxon>Propionibacteriales</taxon>
        <taxon>Kribbellaceae</taxon>
        <taxon>Kribbella</taxon>
    </lineage>
</organism>
<feature type="chain" id="PRO_5045507932" description="SurA-like protein" evidence="2">
    <location>
        <begin position="21"/>
        <end position="212"/>
    </location>
</feature>
<comment type="caution">
    <text evidence="3">The sequence shown here is derived from an EMBL/GenBank/DDBJ whole genome shotgun (WGS) entry which is preliminary data.</text>
</comment>
<dbReference type="Proteomes" id="UP001501705">
    <property type="component" value="Unassembled WGS sequence"/>
</dbReference>
<reference evidence="3 4" key="1">
    <citation type="journal article" date="2019" name="Int. J. Syst. Evol. Microbiol.">
        <title>The Global Catalogue of Microorganisms (GCM) 10K type strain sequencing project: providing services to taxonomists for standard genome sequencing and annotation.</title>
        <authorList>
            <consortium name="The Broad Institute Genomics Platform"/>
            <consortium name="The Broad Institute Genome Sequencing Center for Infectious Disease"/>
            <person name="Wu L."/>
            <person name="Ma J."/>
        </authorList>
    </citation>
    <scope>NUCLEOTIDE SEQUENCE [LARGE SCALE GENOMIC DNA]</scope>
    <source>
        <strain evidence="3 4">JCM 15572</strain>
    </source>
</reference>
<evidence type="ECO:0000313" key="3">
    <source>
        <dbReference type="EMBL" id="GAA1580745.1"/>
    </source>
</evidence>